<reference evidence="2" key="1">
    <citation type="submission" date="2018-05" db="EMBL/GenBank/DDBJ databases">
        <authorList>
            <person name="Lanie J.A."/>
            <person name="Ng W.-L."/>
            <person name="Kazmierczak K.M."/>
            <person name="Andrzejewski T.M."/>
            <person name="Davidsen T.M."/>
            <person name="Wayne K.J."/>
            <person name="Tettelin H."/>
            <person name="Glass J.I."/>
            <person name="Rusch D."/>
            <person name="Podicherti R."/>
            <person name="Tsui H.-C.T."/>
            <person name="Winkler M.E."/>
        </authorList>
    </citation>
    <scope>NUCLEOTIDE SEQUENCE</scope>
</reference>
<evidence type="ECO:0000313" key="2">
    <source>
        <dbReference type="EMBL" id="SVD00042.1"/>
    </source>
</evidence>
<gene>
    <name evidence="2" type="ORF">METZ01_LOCUS352896</name>
</gene>
<evidence type="ECO:0000256" key="1">
    <source>
        <dbReference type="SAM" id="Phobius"/>
    </source>
</evidence>
<sequence length="178" mass="20552">MKEIKLGTPEDMVEMLKEYLRKEMKAAEQWLGVHYTVFFFIAGIIAAYKGLPPDPLVYTIIPIYIISALHWIKTRKPKFSRNENGILRFTWNPIHGKRAVLNPIKRYKDIISNAHNGQMVITLIEAHKVQVNKAGKKETMTPETLGLIDKRTKEPNISWVYLRQSCEGKGIIDFNTQN</sequence>
<feature type="transmembrane region" description="Helical" evidence="1">
    <location>
        <begin position="30"/>
        <end position="49"/>
    </location>
</feature>
<dbReference type="AlphaFoldDB" id="A0A382RRX8"/>
<feature type="transmembrane region" description="Helical" evidence="1">
    <location>
        <begin position="55"/>
        <end position="72"/>
    </location>
</feature>
<protein>
    <submittedName>
        <fullName evidence="2">Uncharacterized protein</fullName>
    </submittedName>
</protein>
<organism evidence="2">
    <name type="scientific">marine metagenome</name>
    <dbReference type="NCBI Taxonomy" id="408172"/>
    <lineage>
        <taxon>unclassified sequences</taxon>
        <taxon>metagenomes</taxon>
        <taxon>ecological metagenomes</taxon>
    </lineage>
</organism>
<feature type="non-terminal residue" evidence="2">
    <location>
        <position position="178"/>
    </location>
</feature>
<proteinExistence type="predicted"/>
<keyword evidence="1" id="KW-0812">Transmembrane</keyword>
<keyword evidence="1" id="KW-0472">Membrane</keyword>
<keyword evidence="1" id="KW-1133">Transmembrane helix</keyword>
<name>A0A382RRX8_9ZZZZ</name>
<accession>A0A382RRX8</accession>
<dbReference type="EMBL" id="UINC01123521">
    <property type="protein sequence ID" value="SVD00042.1"/>
    <property type="molecule type" value="Genomic_DNA"/>
</dbReference>